<dbReference type="Pfam" id="PF01575">
    <property type="entry name" value="MaoC_dehydratas"/>
    <property type="match status" value="1"/>
</dbReference>
<dbReference type="GO" id="GO:0044594">
    <property type="term" value="F:17-beta-hydroxysteroid dehydrogenase (NAD+) activity"/>
    <property type="evidence" value="ECO:0000318"/>
    <property type="project" value="GO_Central"/>
</dbReference>
<dbReference type="EMBL" id="BN001307">
    <property type="protein sequence ID" value="CBF87133.1"/>
    <property type="molecule type" value="Genomic_DNA"/>
</dbReference>
<dbReference type="GO" id="GO:0004300">
    <property type="term" value="F:enoyl-CoA hydratase activity"/>
    <property type="evidence" value="ECO:0000318"/>
    <property type="project" value="GO_Central"/>
</dbReference>
<dbReference type="STRING" id="227321.Q5BA53"/>
<dbReference type="CDD" id="cd03448">
    <property type="entry name" value="HDE_HSD"/>
    <property type="match status" value="1"/>
</dbReference>
<accession>Q5BA53</accession>
<proteinExistence type="predicted"/>
<gene>
    <name evidence="3" type="ORF">ANIA_02577</name>
</gene>
<keyword evidence="4" id="KW-1185">Reference proteome</keyword>
<dbReference type="AlphaFoldDB" id="Q5BA53"/>
<dbReference type="GO" id="GO:0003857">
    <property type="term" value="F:(3S)-3-hydroxyacyl-CoA dehydrogenase (NAD+) activity"/>
    <property type="evidence" value="ECO:0000318"/>
    <property type="project" value="GO_Central"/>
</dbReference>
<evidence type="ECO:0000259" key="1">
    <source>
        <dbReference type="Pfam" id="PF01575"/>
    </source>
</evidence>
<dbReference type="eggNOG" id="KOG1206">
    <property type="taxonomic scope" value="Eukaryota"/>
</dbReference>
<protein>
    <submittedName>
        <fullName evidence="3">Peroxisomal dehydratase, putative (AFU_orthologue AFUA_5G00640)</fullName>
    </submittedName>
</protein>
<dbReference type="GeneID" id="2875175"/>
<dbReference type="GO" id="GO:0006635">
    <property type="term" value="P:fatty acid beta-oxidation"/>
    <property type="evidence" value="ECO:0000318"/>
    <property type="project" value="GO_Central"/>
</dbReference>
<evidence type="ECO:0000313" key="3">
    <source>
        <dbReference type="EMBL" id="CBF87133.1"/>
    </source>
</evidence>
<dbReference type="InParanoid" id="Q5BA53"/>
<name>Q5BA53_EMENI</name>
<dbReference type="OMA" id="FKHTDQE"/>
<dbReference type="PANTHER" id="PTHR13078">
    <property type="entry name" value="PEROXISOMAL MULTIFUNCTIONAL ENZYME TYPE 2-RELATED"/>
    <property type="match status" value="1"/>
</dbReference>
<sequence length="316" mass="34545">MSGPGAGHEFPAKEVSWLKRDVLLFANSIGATSKELHFLFELHPNFAVFPTYPIILPFKLTDQEVTDFYARSKSSPIPGVPSFDPKRVVDGQRKITVYKQLPTTSAGRKFELRNKVVGVYDKGKASVVETEQTIVDKESGEVYASVVGSAFYVGQGGWGGPKGPATPNYPPPKDRRPDAVREIQTTTETAQLYRLNGDYNPLHATPEPGQKMGFGGIIIHGLYSWNAAAHIVLEAFGNSDPANFREFQARFASPVKPGDKLITELWRTGEVIEGFEEIRGMKVSYTLGTAPGLGLSAGDHPHYCVKPAILLQPTKG</sequence>
<organism evidence="3 4">
    <name type="scientific">Emericella nidulans (strain FGSC A4 / ATCC 38163 / CBS 112.46 / NRRL 194 / M139)</name>
    <name type="common">Aspergillus nidulans</name>
    <dbReference type="NCBI Taxonomy" id="227321"/>
    <lineage>
        <taxon>Eukaryota</taxon>
        <taxon>Fungi</taxon>
        <taxon>Dikarya</taxon>
        <taxon>Ascomycota</taxon>
        <taxon>Pezizomycotina</taxon>
        <taxon>Eurotiomycetes</taxon>
        <taxon>Eurotiomycetidae</taxon>
        <taxon>Eurotiales</taxon>
        <taxon>Aspergillaceae</taxon>
        <taxon>Aspergillus</taxon>
        <taxon>Aspergillus subgen. Nidulantes</taxon>
    </lineage>
</organism>
<dbReference type="KEGG" id="ani:ANIA_02577"/>
<dbReference type="InterPro" id="IPR029069">
    <property type="entry name" value="HotDog_dom_sf"/>
</dbReference>
<dbReference type="HOGENOM" id="CLU_040078_3_0_1"/>
<feature type="domain" description="Peroxisomal multifunctional enzyme type 2-like N-terminal" evidence="2">
    <location>
        <begin position="19"/>
        <end position="154"/>
    </location>
</feature>
<dbReference type="RefSeq" id="XP_660181.1">
    <property type="nucleotide sequence ID" value="XM_655089.1"/>
</dbReference>
<reference evidence="4" key="2">
    <citation type="journal article" date="2009" name="Fungal Genet. Biol.">
        <title>The 2008 update of the Aspergillus nidulans genome annotation: a community effort.</title>
        <authorList>
            <person name="Wortman J.R."/>
            <person name="Gilsenan J.M."/>
            <person name="Joardar V."/>
            <person name="Deegan J."/>
            <person name="Clutterbuck J."/>
            <person name="Andersen M.R."/>
            <person name="Archer D."/>
            <person name="Bencina M."/>
            <person name="Braus G."/>
            <person name="Coutinho P."/>
            <person name="von Dohren H."/>
            <person name="Doonan J."/>
            <person name="Driessen A.J."/>
            <person name="Durek P."/>
            <person name="Espeso E."/>
            <person name="Fekete E."/>
            <person name="Flipphi M."/>
            <person name="Estrada C.G."/>
            <person name="Geysens S."/>
            <person name="Goldman G."/>
            <person name="de Groot P.W."/>
            <person name="Hansen K."/>
            <person name="Harris S.D."/>
            <person name="Heinekamp T."/>
            <person name="Helmstaedt K."/>
            <person name="Henrissat B."/>
            <person name="Hofmann G."/>
            <person name="Homan T."/>
            <person name="Horio T."/>
            <person name="Horiuchi H."/>
            <person name="James S."/>
            <person name="Jones M."/>
            <person name="Karaffa L."/>
            <person name="Karanyi Z."/>
            <person name="Kato M."/>
            <person name="Keller N."/>
            <person name="Kelly D.E."/>
            <person name="Kiel J.A."/>
            <person name="Kim J.M."/>
            <person name="van der Klei I.J."/>
            <person name="Klis F.M."/>
            <person name="Kovalchuk A."/>
            <person name="Krasevec N."/>
            <person name="Kubicek C.P."/>
            <person name="Liu B."/>
            <person name="Maccabe A."/>
            <person name="Meyer V."/>
            <person name="Mirabito P."/>
            <person name="Miskei M."/>
            <person name="Mos M."/>
            <person name="Mullins J."/>
            <person name="Nelson D.R."/>
            <person name="Nielsen J."/>
            <person name="Oakley B.R."/>
            <person name="Osmani S.A."/>
            <person name="Pakula T."/>
            <person name="Paszewski A."/>
            <person name="Paulsen I."/>
            <person name="Pilsyk S."/>
            <person name="Pocsi I."/>
            <person name="Punt P.J."/>
            <person name="Ram A.F."/>
            <person name="Ren Q."/>
            <person name="Robellet X."/>
            <person name="Robson G."/>
            <person name="Seiboth B."/>
            <person name="van Solingen P."/>
            <person name="Specht T."/>
            <person name="Sun J."/>
            <person name="Taheri-Talesh N."/>
            <person name="Takeshita N."/>
            <person name="Ussery D."/>
            <person name="vanKuyk P.A."/>
            <person name="Visser H."/>
            <person name="van de Vondervoort P.J."/>
            <person name="de Vries R.P."/>
            <person name="Walton J."/>
            <person name="Xiang X."/>
            <person name="Xiong Y."/>
            <person name="Zeng A.P."/>
            <person name="Brandt B.W."/>
            <person name="Cornell M.J."/>
            <person name="van den Hondel C.A."/>
            <person name="Visser J."/>
            <person name="Oliver S.G."/>
            <person name="Turner G."/>
        </authorList>
    </citation>
    <scope>GENOME REANNOTATION</scope>
    <source>
        <strain evidence="4">FGSC A4 / ATCC 38163 / CBS 112.46 / NRRL 194 / M139</strain>
    </source>
</reference>
<dbReference type="SUPFAM" id="SSF54637">
    <property type="entry name" value="Thioesterase/thiol ester dehydrase-isomerase"/>
    <property type="match status" value="2"/>
</dbReference>
<dbReference type="Proteomes" id="UP000000560">
    <property type="component" value="Chromosome VII"/>
</dbReference>
<dbReference type="OrthoDB" id="60204at2759"/>
<evidence type="ECO:0000259" key="2">
    <source>
        <dbReference type="Pfam" id="PF22622"/>
    </source>
</evidence>
<dbReference type="PANTHER" id="PTHR13078:SF57">
    <property type="entry name" value="DEHYDRATASE, PUTATIVE (AFU_ORTHOLOGUE AFUA_5G00640)-RELATED"/>
    <property type="match status" value="1"/>
</dbReference>
<evidence type="ECO:0000313" key="4">
    <source>
        <dbReference type="Proteomes" id="UP000000560"/>
    </source>
</evidence>
<reference evidence="4" key="1">
    <citation type="journal article" date="2005" name="Nature">
        <title>Sequencing of Aspergillus nidulans and comparative analysis with A. fumigatus and A. oryzae.</title>
        <authorList>
            <person name="Galagan J.E."/>
            <person name="Calvo S.E."/>
            <person name="Cuomo C."/>
            <person name="Ma L.J."/>
            <person name="Wortman J.R."/>
            <person name="Batzoglou S."/>
            <person name="Lee S.I."/>
            <person name="Basturkmen M."/>
            <person name="Spevak C.C."/>
            <person name="Clutterbuck J."/>
            <person name="Kapitonov V."/>
            <person name="Jurka J."/>
            <person name="Scazzocchio C."/>
            <person name="Farman M."/>
            <person name="Butler J."/>
            <person name="Purcell S."/>
            <person name="Harris S."/>
            <person name="Braus G.H."/>
            <person name="Draht O."/>
            <person name="Busch S."/>
            <person name="D'Enfert C."/>
            <person name="Bouchier C."/>
            <person name="Goldman G.H."/>
            <person name="Bell-Pedersen D."/>
            <person name="Griffiths-Jones S."/>
            <person name="Doonan J.H."/>
            <person name="Yu J."/>
            <person name="Vienken K."/>
            <person name="Pain A."/>
            <person name="Freitag M."/>
            <person name="Selker E.U."/>
            <person name="Archer D.B."/>
            <person name="Penalva M.A."/>
            <person name="Oakley B.R."/>
            <person name="Momany M."/>
            <person name="Tanaka T."/>
            <person name="Kumagai T."/>
            <person name="Asai K."/>
            <person name="Machida M."/>
            <person name="Nierman W.C."/>
            <person name="Denning D.W."/>
            <person name="Caddick M."/>
            <person name="Hynes M."/>
            <person name="Paoletti M."/>
            <person name="Fischer R."/>
            <person name="Miller B."/>
            <person name="Dyer P."/>
            <person name="Sachs M.S."/>
            <person name="Osmani S.A."/>
            <person name="Birren B.W."/>
        </authorList>
    </citation>
    <scope>NUCLEOTIDE SEQUENCE [LARGE SCALE GENOMIC DNA]</scope>
    <source>
        <strain evidence="4">FGSC A4 / ATCC 38163 / CBS 112.46 / NRRL 194 / M139</strain>
    </source>
</reference>
<accession>C8VPW6</accession>
<dbReference type="InterPro" id="IPR054357">
    <property type="entry name" value="MFE-2_N"/>
</dbReference>
<dbReference type="InterPro" id="IPR002539">
    <property type="entry name" value="MaoC-like_dom"/>
</dbReference>
<dbReference type="Gene3D" id="3.10.129.10">
    <property type="entry name" value="Hotdog Thioesterase"/>
    <property type="match status" value="2"/>
</dbReference>
<dbReference type="Pfam" id="PF22622">
    <property type="entry name" value="MFE-2_hydrat-2_N"/>
    <property type="match status" value="1"/>
</dbReference>
<feature type="domain" description="MaoC-like" evidence="1">
    <location>
        <begin position="174"/>
        <end position="279"/>
    </location>
</feature>
<dbReference type="GO" id="GO:0005777">
    <property type="term" value="C:peroxisome"/>
    <property type="evidence" value="ECO:0000318"/>
    <property type="project" value="GO_Central"/>
</dbReference>